<dbReference type="GO" id="GO:0005524">
    <property type="term" value="F:ATP binding"/>
    <property type="evidence" value="ECO:0007669"/>
    <property type="project" value="UniProtKB-UniRule"/>
</dbReference>
<dbReference type="GO" id="GO:0005737">
    <property type="term" value="C:cytoplasm"/>
    <property type="evidence" value="ECO:0007669"/>
    <property type="project" value="UniProtKB-SubCell"/>
</dbReference>
<comment type="subunit">
    <text evidence="12">Homodimer. The tRNA molecule binds across the dimer.</text>
</comment>
<comment type="catalytic activity">
    <reaction evidence="10 12">
        <text>tRNA(Sec) + L-serine + ATP = L-seryl-tRNA(Sec) + AMP + diphosphate + H(+)</text>
        <dbReference type="Rhea" id="RHEA:42580"/>
        <dbReference type="Rhea" id="RHEA-COMP:9742"/>
        <dbReference type="Rhea" id="RHEA-COMP:10128"/>
        <dbReference type="ChEBI" id="CHEBI:15378"/>
        <dbReference type="ChEBI" id="CHEBI:30616"/>
        <dbReference type="ChEBI" id="CHEBI:33019"/>
        <dbReference type="ChEBI" id="CHEBI:33384"/>
        <dbReference type="ChEBI" id="CHEBI:78442"/>
        <dbReference type="ChEBI" id="CHEBI:78533"/>
        <dbReference type="ChEBI" id="CHEBI:456215"/>
        <dbReference type="EC" id="6.1.1.11"/>
    </reaction>
</comment>
<dbReference type="InterPro" id="IPR033729">
    <property type="entry name" value="SerRS_core"/>
</dbReference>
<dbReference type="EMBL" id="QPJB01000008">
    <property type="protein sequence ID" value="RCW32888.1"/>
    <property type="molecule type" value="Genomic_DNA"/>
</dbReference>
<dbReference type="UniPathway" id="UPA00906">
    <property type="reaction ID" value="UER00895"/>
</dbReference>
<organism evidence="19 22">
    <name type="scientific">Marinobacter nauticus</name>
    <name type="common">Marinobacter hydrocarbonoclasticus</name>
    <name type="synonym">Marinobacter aquaeolei</name>
    <dbReference type="NCBI Taxonomy" id="2743"/>
    <lineage>
        <taxon>Bacteria</taxon>
        <taxon>Pseudomonadati</taxon>
        <taxon>Pseudomonadota</taxon>
        <taxon>Gammaproteobacteria</taxon>
        <taxon>Pseudomonadales</taxon>
        <taxon>Marinobacteraceae</taxon>
        <taxon>Marinobacter</taxon>
    </lineage>
</organism>
<feature type="binding site" evidence="12">
    <location>
        <position position="385"/>
    </location>
    <ligand>
        <name>L-serine</name>
        <dbReference type="ChEBI" id="CHEBI:33384"/>
    </ligand>
</feature>
<evidence type="ECO:0000256" key="7">
    <source>
        <dbReference type="ARBA" id="ARBA00022840"/>
    </source>
</evidence>
<evidence type="ECO:0000256" key="15">
    <source>
        <dbReference type="SAM" id="Coils"/>
    </source>
</evidence>
<evidence type="ECO:0000256" key="6">
    <source>
        <dbReference type="ARBA" id="ARBA00022741"/>
    </source>
</evidence>
<feature type="binding site" evidence="13">
    <location>
        <position position="262"/>
    </location>
    <ligand>
        <name>L-serine</name>
        <dbReference type="ChEBI" id="CHEBI:33384"/>
    </ligand>
</feature>
<dbReference type="GO" id="GO:0004828">
    <property type="term" value="F:serine-tRNA ligase activity"/>
    <property type="evidence" value="ECO:0007669"/>
    <property type="project" value="UniProtKB-UniRule"/>
</dbReference>
<keyword evidence="8 12" id="KW-0648">Protein biosynthesis</keyword>
<dbReference type="SUPFAM" id="SSF55681">
    <property type="entry name" value="Class II aaRS and biotin synthetases"/>
    <property type="match status" value="1"/>
</dbReference>
<keyword evidence="5 12" id="KW-0436">Ligase</keyword>
<keyword evidence="21" id="KW-1185">Reference proteome</keyword>
<dbReference type="Pfam" id="PF02403">
    <property type="entry name" value="Seryl_tRNA_N"/>
    <property type="match status" value="1"/>
</dbReference>
<feature type="binding site" evidence="12 14">
    <location>
        <begin position="262"/>
        <end position="264"/>
    </location>
    <ligand>
        <name>ATP</name>
        <dbReference type="ChEBI" id="CHEBI:30616"/>
    </ligand>
</feature>
<comment type="domain">
    <text evidence="12">Consists of two distinct domains, a catalytic core and a N-terminal extension that is involved in tRNA binding.</text>
</comment>
<dbReference type="Proteomes" id="UP000253065">
    <property type="component" value="Unassembled WGS sequence"/>
</dbReference>
<dbReference type="EMBL" id="QNSA01000008">
    <property type="protein sequence ID" value="RBP71870.1"/>
    <property type="molecule type" value="Genomic_DNA"/>
</dbReference>
<evidence type="ECO:0000256" key="1">
    <source>
        <dbReference type="ARBA" id="ARBA00004496"/>
    </source>
</evidence>
<dbReference type="Proteomes" id="UP000253647">
    <property type="component" value="Unassembled WGS sequence"/>
</dbReference>
<feature type="binding site" evidence="13">
    <location>
        <position position="231"/>
    </location>
    <ligand>
        <name>L-serine</name>
        <dbReference type="ChEBI" id="CHEBI:33384"/>
    </ligand>
</feature>
<feature type="coiled-coil region" evidence="15">
    <location>
        <begin position="30"/>
        <end position="95"/>
    </location>
</feature>
<dbReference type="GO" id="GO:0016260">
    <property type="term" value="P:selenocysteine biosynthetic process"/>
    <property type="evidence" value="ECO:0007669"/>
    <property type="project" value="UniProtKB-UniRule"/>
</dbReference>
<dbReference type="PIRSF" id="PIRSF001529">
    <property type="entry name" value="Ser-tRNA-synth_IIa"/>
    <property type="match status" value="1"/>
</dbReference>
<dbReference type="AlphaFoldDB" id="A0A350RVC4"/>
<dbReference type="PANTHER" id="PTHR43697:SF1">
    <property type="entry name" value="SERINE--TRNA LIGASE"/>
    <property type="match status" value="1"/>
</dbReference>
<evidence type="ECO:0000256" key="9">
    <source>
        <dbReference type="ARBA" id="ARBA00023146"/>
    </source>
</evidence>
<dbReference type="EMBL" id="QPJI01000003">
    <property type="protein sequence ID" value="RCW72279.1"/>
    <property type="molecule type" value="Genomic_DNA"/>
</dbReference>
<dbReference type="InterPro" id="IPR045864">
    <property type="entry name" value="aa-tRNA-synth_II/BPL/LPL"/>
</dbReference>
<feature type="binding site" evidence="12 14">
    <location>
        <begin position="349"/>
        <end position="352"/>
    </location>
    <ligand>
        <name>ATP</name>
        <dbReference type="ChEBI" id="CHEBI:30616"/>
    </ligand>
</feature>
<evidence type="ECO:0000256" key="8">
    <source>
        <dbReference type="ARBA" id="ARBA00022917"/>
    </source>
</evidence>
<dbReference type="InterPro" id="IPR002314">
    <property type="entry name" value="aa-tRNA-synt_IIb"/>
</dbReference>
<dbReference type="Pfam" id="PF00587">
    <property type="entry name" value="tRNA-synt_2b"/>
    <property type="match status" value="1"/>
</dbReference>
<evidence type="ECO:0000256" key="4">
    <source>
        <dbReference type="ARBA" id="ARBA00022490"/>
    </source>
</evidence>
<dbReference type="EC" id="6.1.1.11" evidence="12"/>
<evidence type="ECO:0000256" key="5">
    <source>
        <dbReference type="ARBA" id="ARBA00022598"/>
    </source>
</evidence>
<reference evidence="20 22" key="1">
    <citation type="submission" date="2018-07" db="EMBL/GenBank/DDBJ databases">
        <title>Freshwater and sediment microbial communities from various areas in North America, analyzing microbe dynamics in response to fracking.</title>
        <authorList>
            <person name="Lamendella R."/>
        </authorList>
    </citation>
    <scope>NUCLEOTIDE SEQUENCE [LARGE SCALE GENOMIC DNA]</scope>
    <source>
        <strain evidence="19 22">105B</strain>
        <strain evidence="18 20">114E</strain>
        <strain evidence="17 21">114E_o</strain>
    </source>
</reference>
<dbReference type="Proteomes" id="UP000252795">
    <property type="component" value="Unassembled WGS sequence"/>
</dbReference>
<keyword evidence="7 12" id="KW-0067">ATP-binding</keyword>
<dbReference type="SUPFAM" id="SSF46589">
    <property type="entry name" value="tRNA-binding arm"/>
    <property type="match status" value="1"/>
</dbReference>
<dbReference type="PANTHER" id="PTHR43697">
    <property type="entry name" value="SERYL-TRNA SYNTHETASE"/>
    <property type="match status" value="1"/>
</dbReference>
<dbReference type="InterPro" id="IPR002317">
    <property type="entry name" value="Ser-tRNA-ligase_type_1"/>
</dbReference>
<feature type="binding site" evidence="12">
    <location>
        <begin position="231"/>
        <end position="233"/>
    </location>
    <ligand>
        <name>L-serine</name>
        <dbReference type="ChEBI" id="CHEBI:33384"/>
    </ligand>
</feature>
<dbReference type="InterPro" id="IPR006195">
    <property type="entry name" value="aa-tRNA-synth_II"/>
</dbReference>
<gene>
    <name evidence="12" type="primary">serS</name>
    <name evidence="18" type="ORF">DET51_108114</name>
    <name evidence="19" type="ORF">DET61_103240</name>
    <name evidence="17" type="ORF">DET64_108115</name>
</gene>
<dbReference type="CDD" id="cd00770">
    <property type="entry name" value="SerRS_core"/>
    <property type="match status" value="1"/>
</dbReference>
<evidence type="ECO:0000256" key="12">
    <source>
        <dbReference type="HAMAP-Rule" id="MF_00176"/>
    </source>
</evidence>
<evidence type="ECO:0000259" key="16">
    <source>
        <dbReference type="PROSITE" id="PS50862"/>
    </source>
</evidence>
<keyword evidence="15" id="KW-0175">Coiled coil</keyword>
<comment type="caution">
    <text evidence="12">Lacks conserved residue(s) required for the propagation of feature annotation.</text>
</comment>
<dbReference type="GO" id="GO:0006434">
    <property type="term" value="P:seryl-tRNA aminoacylation"/>
    <property type="evidence" value="ECO:0007669"/>
    <property type="project" value="UniProtKB-UniRule"/>
</dbReference>
<dbReference type="Gene3D" id="3.30.930.10">
    <property type="entry name" value="Bira Bifunctional Protein, Domain 2"/>
    <property type="match status" value="1"/>
</dbReference>
<dbReference type="Gene3D" id="1.10.287.40">
    <property type="entry name" value="Serine-tRNA synthetase, tRNA binding domain"/>
    <property type="match status" value="1"/>
</dbReference>
<protein>
    <recommendedName>
        <fullName evidence="12">Serine--tRNA ligase</fullName>
        <ecNumber evidence="12">6.1.1.11</ecNumber>
    </recommendedName>
    <alternativeName>
        <fullName evidence="12">Seryl-tRNA synthetase</fullName>
        <shortName evidence="12">SerRS</shortName>
    </alternativeName>
    <alternativeName>
        <fullName evidence="12">Seryl-tRNA(Ser/Sec) synthetase</fullName>
    </alternativeName>
</protein>
<evidence type="ECO:0000313" key="18">
    <source>
        <dbReference type="EMBL" id="RCW32888.1"/>
    </source>
</evidence>
<evidence type="ECO:0000313" key="20">
    <source>
        <dbReference type="Proteomes" id="UP000252795"/>
    </source>
</evidence>
<dbReference type="InterPro" id="IPR015866">
    <property type="entry name" value="Ser-tRNA-synth_1_N"/>
</dbReference>
<evidence type="ECO:0000313" key="21">
    <source>
        <dbReference type="Proteomes" id="UP000253065"/>
    </source>
</evidence>
<dbReference type="RefSeq" id="WP_113880119.1">
    <property type="nucleotide sequence ID" value="NZ_CAXEXJ010000024.1"/>
</dbReference>
<keyword evidence="6 12" id="KW-0547">Nucleotide-binding</keyword>
<keyword evidence="9 12" id="KW-0030">Aminoacyl-tRNA synthetase</keyword>
<name>A0A350RVC4_MARNT</name>
<evidence type="ECO:0000256" key="3">
    <source>
        <dbReference type="ARBA" id="ARBA00010728"/>
    </source>
</evidence>
<comment type="function">
    <text evidence="12">Catalyzes the attachment of serine to tRNA(Ser). Is also able to aminoacylate tRNA(Sec) with serine, to form the misacylated tRNA L-seryl-tRNA(Sec), which will be further converted into selenocysteinyl-tRNA(Sec).</text>
</comment>
<comment type="similarity">
    <text evidence="3 12">Belongs to the class-II aminoacyl-tRNA synthetase family. Type-1 seryl-tRNA synthetase subfamily.</text>
</comment>
<evidence type="ECO:0000256" key="2">
    <source>
        <dbReference type="ARBA" id="ARBA00005045"/>
    </source>
</evidence>
<sequence>MLDPKRVRTQTEEIARRLAIKNFEFDIATFEQLEERRRAIQVRTENLQSEQNKRSKSIGKAKAAGEDIKPLLEEVESLKQQRGDAEDELRSVQESLNAFFAGIPNLPDDDVPPGASEDDNVETRVWGTPREFDFEPKDHVALGEQLKGLDFEKATQLAHSRFAVMRGQLARLHRALAQFMLDQHTLQHGYTEAYVPYLVNANTLFGTGQLPKFEEDLFRTAGDNPLYLIPTAEVPATNLVADTILDDAELPLRLVCHTPCFRSEAGSYGRDVRGMIRQHQFDKVELVHIVRPEESTQALEELTGHAEKILQLLELPYRVVTLCGGDMGFSAAKTYDLEVWLPGQGKYREISSCSNTRDFQARRMQARWRNPDTGKPEPVHTLNGSGLAVGRAMIAVMENYQQADGSILVPEVLKPYMGGVERIQ</sequence>
<comment type="subcellular location">
    <subcellularLocation>
        <location evidence="1 12">Cytoplasm</location>
    </subcellularLocation>
</comment>
<comment type="pathway">
    <text evidence="2 12">Aminoacyl-tRNA biosynthesis; selenocysteinyl-tRNA(Sec) biosynthesis; L-seryl-tRNA(Sec) from L-serine and tRNA(Sec): step 1/1.</text>
</comment>
<comment type="caution">
    <text evidence="19">The sequence shown here is derived from an EMBL/GenBank/DDBJ whole genome shotgun (WGS) entry which is preliminary data.</text>
</comment>
<evidence type="ECO:0000313" key="22">
    <source>
        <dbReference type="Proteomes" id="UP000253647"/>
    </source>
</evidence>
<dbReference type="NCBIfam" id="TIGR00414">
    <property type="entry name" value="serS"/>
    <property type="match status" value="1"/>
</dbReference>
<comment type="catalytic activity">
    <reaction evidence="11 12">
        <text>tRNA(Ser) + L-serine + ATP = L-seryl-tRNA(Ser) + AMP + diphosphate + H(+)</text>
        <dbReference type="Rhea" id="RHEA:12292"/>
        <dbReference type="Rhea" id="RHEA-COMP:9669"/>
        <dbReference type="Rhea" id="RHEA-COMP:9703"/>
        <dbReference type="ChEBI" id="CHEBI:15378"/>
        <dbReference type="ChEBI" id="CHEBI:30616"/>
        <dbReference type="ChEBI" id="CHEBI:33019"/>
        <dbReference type="ChEBI" id="CHEBI:33384"/>
        <dbReference type="ChEBI" id="CHEBI:78442"/>
        <dbReference type="ChEBI" id="CHEBI:78533"/>
        <dbReference type="ChEBI" id="CHEBI:456215"/>
        <dbReference type="EC" id="6.1.1.11"/>
    </reaction>
</comment>
<dbReference type="PROSITE" id="PS50862">
    <property type="entry name" value="AA_TRNA_LIGASE_II"/>
    <property type="match status" value="1"/>
</dbReference>
<accession>A0A350RVC4</accession>
<dbReference type="PRINTS" id="PR00981">
    <property type="entry name" value="TRNASYNTHSER"/>
</dbReference>
<feature type="binding site" evidence="12 13">
    <location>
        <position position="285"/>
    </location>
    <ligand>
        <name>L-serine</name>
        <dbReference type="ChEBI" id="CHEBI:33384"/>
    </ligand>
</feature>
<keyword evidence="4 12" id="KW-0963">Cytoplasm</keyword>
<feature type="domain" description="Aminoacyl-transfer RNA synthetases class-II family profile" evidence="16">
    <location>
        <begin position="171"/>
        <end position="410"/>
    </location>
</feature>
<dbReference type="HAMAP" id="MF_00176">
    <property type="entry name" value="Ser_tRNA_synth_type1"/>
    <property type="match status" value="1"/>
</dbReference>
<evidence type="ECO:0000256" key="11">
    <source>
        <dbReference type="ARBA" id="ARBA00048823"/>
    </source>
</evidence>
<dbReference type="InterPro" id="IPR010978">
    <property type="entry name" value="tRNA-bd_arm"/>
</dbReference>
<proteinExistence type="inferred from homology"/>
<dbReference type="InterPro" id="IPR042103">
    <property type="entry name" value="SerRS_1_N_sf"/>
</dbReference>
<evidence type="ECO:0000256" key="10">
    <source>
        <dbReference type="ARBA" id="ARBA00047929"/>
    </source>
</evidence>
<evidence type="ECO:0000313" key="17">
    <source>
        <dbReference type="EMBL" id="RBP71870.1"/>
    </source>
</evidence>
<evidence type="ECO:0000313" key="19">
    <source>
        <dbReference type="EMBL" id="RCW72279.1"/>
    </source>
</evidence>
<feature type="binding site" evidence="13">
    <location>
        <position position="383"/>
    </location>
    <ligand>
        <name>L-serine</name>
        <dbReference type="ChEBI" id="CHEBI:33384"/>
    </ligand>
</feature>
<evidence type="ECO:0000256" key="13">
    <source>
        <dbReference type="PIRSR" id="PIRSR001529-1"/>
    </source>
</evidence>
<evidence type="ECO:0000256" key="14">
    <source>
        <dbReference type="PIRSR" id="PIRSR001529-2"/>
    </source>
</evidence>